<dbReference type="Pfam" id="PF02317">
    <property type="entry name" value="Octopine_DH"/>
    <property type="match status" value="1"/>
</dbReference>
<dbReference type="SUPFAM" id="SSF48179">
    <property type="entry name" value="6-phosphogluconate dehydrogenase C-terminal domain-like"/>
    <property type="match status" value="1"/>
</dbReference>
<dbReference type="Gene3D" id="1.10.1040.10">
    <property type="entry name" value="N-(1-d-carboxylethyl)-l-norvaline Dehydrogenase, domain 2"/>
    <property type="match status" value="1"/>
</dbReference>
<evidence type="ECO:0000313" key="3">
    <source>
        <dbReference type="Proteomes" id="UP000232688"/>
    </source>
</evidence>
<accession>A0A2N0QS29</accession>
<dbReference type="VEuPathDB" id="FungiDB:RhiirA1_355444"/>
<evidence type="ECO:0000313" key="2">
    <source>
        <dbReference type="EMBL" id="PKC53868.1"/>
    </source>
</evidence>
<dbReference type="GO" id="GO:0016491">
    <property type="term" value="F:oxidoreductase activity"/>
    <property type="evidence" value="ECO:0007669"/>
    <property type="project" value="InterPro"/>
</dbReference>
<comment type="caution">
    <text evidence="2">The sequence shown here is derived from an EMBL/GenBank/DDBJ whole genome shotgun (WGS) entry which is preliminary data.</text>
</comment>
<dbReference type="Proteomes" id="UP000232688">
    <property type="component" value="Unassembled WGS sequence"/>
</dbReference>
<organism evidence="2 3">
    <name type="scientific">Rhizophagus irregularis</name>
    <dbReference type="NCBI Taxonomy" id="588596"/>
    <lineage>
        <taxon>Eukaryota</taxon>
        <taxon>Fungi</taxon>
        <taxon>Fungi incertae sedis</taxon>
        <taxon>Mucoromycota</taxon>
        <taxon>Glomeromycotina</taxon>
        <taxon>Glomeromycetes</taxon>
        <taxon>Glomerales</taxon>
        <taxon>Glomeraceae</taxon>
        <taxon>Rhizophagus</taxon>
    </lineage>
</organism>
<dbReference type="PANTHER" id="PTHR38015:SF1">
    <property type="entry name" value="OPINE DEHYDROGENASE DOMAIN-CONTAINING PROTEIN"/>
    <property type="match status" value="1"/>
</dbReference>
<feature type="domain" description="Opine dehydrogenase" evidence="1">
    <location>
        <begin position="127"/>
        <end position="270"/>
    </location>
</feature>
<dbReference type="PANTHER" id="PTHR38015">
    <property type="entry name" value="BLR6086 PROTEIN"/>
    <property type="match status" value="1"/>
</dbReference>
<dbReference type="AlphaFoldDB" id="A0A2N0QS29"/>
<proteinExistence type="predicted"/>
<gene>
    <name evidence="2" type="ORF">RhiirA1_355444</name>
</gene>
<dbReference type="InterPro" id="IPR008927">
    <property type="entry name" value="6-PGluconate_DH-like_C_sf"/>
</dbReference>
<name>A0A2N0QS29_9GLOM</name>
<sequence>MFVVALTQQLQPQCKNHSEQLHFQTIARYKELALELSKFIKKDQTIILNPGRTGGALVVKKIFEEHGKHEVVVAEAETLLYACRKTSNTNVCIYGVKEKVGIASLPSIAIHKIVEDLTTYFPSLYSYPNVLYTSINNIGAIFHPAPFLLNIGKVDRKENFKYYHEGISPHIAAFLEQLDKERIEIARKFSIPAPTAEQWVKESYNVEGNSLYEVIQANVHYHNIFAPTDINSRYVHEDIPMSLVPLSELARTVNVSTPYMDTIIDLASTLYKKNFRMEGRTLTEMGLENHFENIHKTINNHFSTI</sequence>
<dbReference type="InterPro" id="IPR003421">
    <property type="entry name" value="Opine_DH"/>
</dbReference>
<evidence type="ECO:0000259" key="1">
    <source>
        <dbReference type="Pfam" id="PF02317"/>
    </source>
</evidence>
<dbReference type="Gene3D" id="3.40.50.720">
    <property type="entry name" value="NAD(P)-binding Rossmann-like Domain"/>
    <property type="match status" value="1"/>
</dbReference>
<dbReference type="InterPro" id="IPR013328">
    <property type="entry name" value="6PGD_dom2"/>
</dbReference>
<dbReference type="InterPro" id="IPR051729">
    <property type="entry name" value="Opine/Lysopine_DH"/>
</dbReference>
<reference evidence="2 3" key="1">
    <citation type="submission" date="2017-10" db="EMBL/GenBank/DDBJ databases">
        <title>Extensive intraspecific genome diversity in a model arbuscular mycorrhizal fungus.</title>
        <authorList>
            <person name="Chen E.C.H."/>
            <person name="Morin E."/>
            <person name="Baudet D."/>
            <person name="Noel J."/>
            <person name="Ndikumana S."/>
            <person name="Charron P."/>
            <person name="St-Onge C."/>
            <person name="Giorgi J."/>
            <person name="Grigoriev I.V."/>
            <person name="Roux C."/>
            <person name="Martin F.M."/>
            <person name="Corradi N."/>
        </authorList>
    </citation>
    <scope>NUCLEOTIDE SEQUENCE [LARGE SCALE GENOMIC DNA]</scope>
    <source>
        <strain evidence="2 3">A1</strain>
    </source>
</reference>
<dbReference type="EMBL" id="LLXH01003758">
    <property type="protein sequence ID" value="PKC53868.1"/>
    <property type="molecule type" value="Genomic_DNA"/>
</dbReference>
<protein>
    <submittedName>
        <fullName evidence="2">6-phosphogluconate dehydrogenase C-terminal domain-like protein</fullName>
    </submittedName>
</protein>
<reference evidence="2 3" key="2">
    <citation type="submission" date="2017-10" db="EMBL/GenBank/DDBJ databases">
        <title>Genome analyses suggest a sexual origin of heterokaryosis in a supposedly ancient asexual fungus.</title>
        <authorList>
            <person name="Corradi N."/>
            <person name="Sedzielewska K."/>
            <person name="Noel J."/>
            <person name="Charron P."/>
            <person name="Farinelli L."/>
            <person name="Marton T."/>
            <person name="Kruger M."/>
            <person name="Pelin A."/>
            <person name="Brachmann A."/>
            <person name="Corradi N."/>
        </authorList>
    </citation>
    <scope>NUCLEOTIDE SEQUENCE [LARGE SCALE GENOMIC DNA]</scope>
    <source>
        <strain evidence="2 3">A1</strain>
    </source>
</reference>